<dbReference type="EMBL" id="CP003243">
    <property type="protein sequence ID" value="AFC99008.1"/>
    <property type="molecule type" value="Genomic_DNA"/>
</dbReference>
<name>H8I8F5_METCZ</name>
<sequence>MKTTFFRDESGVTPLVDYIITFIIASILFMIMLAMASTIFIDGPQRTVSRIQFTDIGNDLTTKIVDTYLIYPQSGEISTTFDIPMTVAGKDYRVDINRSITNPEDKEIIVYSPYNGVSIYVTLNGVNSTVPVNGSTSSLSDTHVIYYHK</sequence>
<feature type="transmembrane region" description="Helical" evidence="1">
    <location>
        <begin position="18"/>
        <end position="41"/>
    </location>
</feature>
<keyword evidence="1" id="KW-0812">Transmembrane</keyword>
<keyword evidence="1" id="KW-1133">Transmembrane helix</keyword>
<evidence type="ECO:0000313" key="3">
    <source>
        <dbReference type="Proteomes" id="UP000005233"/>
    </source>
</evidence>
<keyword evidence="1" id="KW-0472">Membrane</keyword>
<dbReference type="HOGENOM" id="CLU_129664_0_0_2"/>
<accession>H8I8F5</accession>
<dbReference type="STRING" id="1041930.Mtc_0237"/>
<dbReference type="RefSeq" id="WP_014404847.1">
    <property type="nucleotide sequence ID" value="NC_017034.1"/>
</dbReference>
<evidence type="ECO:0000256" key="1">
    <source>
        <dbReference type="SAM" id="Phobius"/>
    </source>
</evidence>
<dbReference type="Proteomes" id="UP000005233">
    <property type="component" value="Chromosome"/>
</dbReference>
<dbReference type="AlphaFoldDB" id="H8I8F5"/>
<gene>
    <name evidence="2" type="ordered locus">Mtc_0237</name>
</gene>
<evidence type="ECO:0008006" key="4">
    <source>
        <dbReference type="Google" id="ProtNLM"/>
    </source>
</evidence>
<organism evidence="2 3">
    <name type="scientific">Methanocella conradii (strain DSM 24694 / JCM 17849 / CGMCC 1.5162 / HZ254)</name>
    <dbReference type="NCBI Taxonomy" id="1041930"/>
    <lineage>
        <taxon>Archaea</taxon>
        <taxon>Methanobacteriati</taxon>
        <taxon>Methanobacteriota</taxon>
        <taxon>Stenosarchaea group</taxon>
        <taxon>Methanomicrobia</taxon>
        <taxon>Methanocellales</taxon>
        <taxon>Methanocellaceae</taxon>
        <taxon>Methanocella</taxon>
    </lineage>
</organism>
<proteinExistence type="predicted"/>
<protein>
    <recommendedName>
        <fullName evidence="4">Archaeal Type IV pilin N-terminal domain-containing protein</fullName>
    </recommendedName>
</protein>
<keyword evidence="3" id="KW-1185">Reference proteome</keyword>
<evidence type="ECO:0000313" key="2">
    <source>
        <dbReference type="EMBL" id="AFC99008.1"/>
    </source>
</evidence>
<reference evidence="2 3" key="1">
    <citation type="journal article" date="2012" name="J. Bacteriol.">
        <title>Complete genome sequence of a thermophilic methanogen, Methanocella conradii HZ254, isolated from Chinese rice field soil.</title>
        <authorList>
            <person name="Lu Z."/>
            <person name="Lu Y."/>
        </authorList>
    </citation>
    <scope>NUCLEOTIDE SEQUENCE [LARGE SCALE GENOMIC DNA]</scope>
    <source>
        <strain evidence="3">DSM 24694 / JCM 17849 / CGMCC 1.5162 / HZ254</strain>
    </source>
</reference>
<dbReference type="OrthoDB" id="118024at2157"/>
<dbReference type="eggNOG" id="arCOG03926">
    <property type="taxonomic scope" value="Archaea"/>
</dbReference>
<dbReference type="KEGG" id="mez:Mtc_0237"/>
<dbReference type="Pfam" id="PF23928">
    <property type="entry name" value="DUF7266"/>
    <property type="match status" value="1"/>
</dbReference>
<dbReference type="GeneID" id="25398936"/>
<dbReference type="InterPro" id="IPR055690">
    <property type="entry name" value="DUF7266"/>
</dbReference>